<keyword evidence="4 7" id="KW-0689">Ribosomal protein</keyword>
<dbReference type="GO" id="GO:0015935">
    <property type="term" value="C:small ribosomal subunit"/>
    <property type="evidence" value="ECO:0007669"/>
    <property type="project" value="TreeGrafter"/>
</dbReference>
<comment type="function">
    <text evidence="7">Binds directly to 16S ribosomal RNA.</text>
</comment>
<name>A0A806A747_LACGA</name>
<dbReference type="AlphaFoldDB" id="A0A806A747"/>
<accession>A0A806A747</accession>
<sequence length="88" mass="9662">MILMPQIKSAIKRVKTTATANKRNAAELSKLRTAVRKFNEAVENDAKDVLDLEVKAARALDKAASKGLISKNKANRDKSRLSKKAANK</sequence>
<dbReference type="InterPro" id="IPR002583">
    <property type="entry name" value="Ribosomal_bS20"/>
</dbReference>
<evidence type="ECO:0000313" key="9">
    <source>
        <dbReference type="Proteomes" id="UP000000664"/>
    </source>
</evidence>
<dbReference type="Pfam" id="PF01649">
    <property type="entry name" value="Ribosomal_S20p"/>
    <property type="match status" value="1"/>
</dbReference>
<evidence type="ECO:0000256" key="1">
    <source>
        <dbReference type="ARBA" id="ARBA00007634"/>
    </source>
</evidence>
<reference evidence="8 9" key="1">
    <citation type="journal article" date="2006" name="Proc. Natl. Acad. Sci. U.S.A.">
        <title>Comparative genomics of the lactic acid bacteria.</title>
        <authorList>
            <person name="Makarova K."/>
            <person name="Slesarev A."/>
            <person name="Wolf Y."/>
            <person name="Sorokin A."/>
            <person name="Mirkin B."/>
            <person name="Koonin E."/>
            <person name="Pavlov A."/>
            <person name="Pavlova N."/>
            <person name="Karamychev V."/>
            <person name="Polouchine N."/>
            <person name="Shakhova V."/>
            <person name="Grigoriev I."/>
            <person name="Lou Y."/>
            <person name="Rohksar D."/>
            <person name="Lucas S."/>
            <person name="Huang K."/>
            <person name="Goodstein D.M."/>
            <person name="Hawkins T."/>
            <person name="Plengvidhya V."/>
            <person name="Welker D."/>
            <person name="Hughes J."/>
            <person name="Goh Y."/>
            <person name="Benson A."/>
            <person name="Baldwin K."/>
            <person name="Lee J.H."/>
            <person name="Diaz-Muniz I."/>
            <person name="Dosti B."/>
            <person name="Smeianov V."/>
            <person name="Wechter W."/>
            <person name="Barabote R."/>
            <person name="Lorca G."/>
            <person name="Altermann E."/>
            <person name="Barrangou R."/>
            <person name="Ganesan B."/>
            <person name="Xie Y."/>
            <person name="Rawsthorne H."/>
            <person name="Tamir D."/>
            <person name="Parker C."/>
            <person name="Breidt F."/>
            <person name="Broadbent J."/>
            <person name="Hutkins R."/>
            <person name="O'Sullivan D."/>
            <person name="Steele J."/>
            <person name="Unlu G."/>
            <person name="Saier M."/>
            <person name="Klaenhammer T."/>
            <person name="Richardson P."/>
            <person name="Kozyavkin S."/>
            <person name="Weimer B."/>
            <person name="Mills D."/>
        </authorList>
    </citation>
    <scope>NUCLEOTIDE SEQUENCE [LARGE SCALE GENOMIC DNA]</scope>
    <source>
        <strain evidence="9">ATCC 33323 / DSM 20243 / BCRC 14619 / CIP 102991 / JCM 1131 / KCTC 3163 / NCIMB 11718 / NCTC 13722 / AM63</strain>
    </source>
</reference>
<dbReference type="GO" id="GO:0006412">
    <property type="term" value="P:translation"/>
    <property type="evidence" value="ECO:0007669"/>
    <property type="project" value="UniProtKB-UniRule"/>
</dbReference>
<keyword evidence="2 7" id="KW-0699">rRNA-binding</keyword>
<gene>
    <name evidence="7" type="primary">rpsT</name>
    <name evidence="8" type="ordered locus">LGAS_1172</name>
</gene>
<comment type="similarity">
    <text evidence="1 7">Belongs to the bacterial ribosomal protein bS20 family.</text>
</comment>
<dbReference type="InterPro" id="IPR036510">
    <property type="entry name" value="Ribosomal_bS20_sf"/>
</dbReference>
<dbReference type="Gene3D" id="1.20.58.110">
    <property type="entry name" value="Ribosomal protein S20"/>
    <property type="match status" value="1"/>
</dbReference>
<keyword evidence="5 7" id="KW-0687">Ribonucleoprotein</keyword>
<protein>
    <recommendedName>
        <fullName evidence="6 7">Small ribosomal subunit protein bS20</fullName>
    </recommendedName>
</protein>
<evidence type="ECO:0000256" key="7">
    <source>
        <dbReference type="HAMAP-Rule" id="MF_00500"/>
    </source>
</evidence>
<evidence type="ECO:0000313" key="8">
    <source>
        <dbReference type="EMBL" id="ABJ60541.1"/>
    </source>
</evidence>
<proteinExistence type="inferred from homology"/>
<keyword evidence="3 7" id="KW-0694">RNA-binding</keyword>
<evidence type="ECO:0000256" key="4">
    <source>
        <dbReference type="ARBA" id="ARBA00022980"/>
    </source>
</evidence>
<dbReference type="Proteomes" id="UP000000664">
    <property type="component" value="Chromosome"/>
</dbReference>
<dbReference type="HAMAP" id="MF_00500">
    <property type="entry name" value="Ribosomal_bS20"/>
    <property type="match status" value="1"/>
</dbReference>
<evidence type="ECO:0000256" key="3">
    <source>
        <dbReference type="ARBA" id="ARBA00022884"/>
    </source>
</evidence>
<dbReference type="SUPFAM" id="SSF46992">
    <property type="entry name" value="Ribosomal protein S20"/>
    <property type="match status" value="1"/>
</dbReference>
<dbReference type="GO" id="GO:0070181">
    <property type="term" value="F:small ribosomal subunit rRNA binding"/>
    <property type="evidence" value="ECO:0007669"/>
    <property type="project" value="TreeGrafter"/>
</dbReference>
<dbReference type="NCBIfam" id="TIGR00029">
    <property type="entry name" value="S20"/>
    <property type="match status" value="1"/>
</dbReference>
<organism evidence="8 9">
    <name type="scientific">Lactobacillus gasseri (strain ATCC 33323 / DSM 20243 / BCRC 14619 / CIP 102991 / JCM 1131 / KCTC 3163 / NCIMB 11718 / NCTC 13722 / AM63)</name>
    <dbReference type="NCBI Taxonomy" id="324831"/>
    <lineage>
        <taxon>Bacteria</taxon>
        <taxon>Bacillati</taxon>
        <taxon>Bacillota</taxon>
        <taxon>Bacilli</taxon>
        <taxon>Lactobacillales</taxon>
        <taxon>Lactobacillaceae</taxon>
        <taxon>Lactobacillus</taxon>
    </lineage>
</organism>
<evidence type="ECO:0000256" key="5">
    <source>
        <dbReference type="ARBA" id="ARBA00023274"/>
    </source>
</evidence>
<dbReference type="PANTHER" id="PTHR33398:SF1">
    <property type="entry name" value="SMALL RIBOSOMAL SUBUNIT PROTEIN BS20C"/>
    <property type="match status" value="1"/>
</dbReference>
<dbReference type="KEGG" id="lga:LGAS_1172"/>
<dbReference type="PANTHER" id="PTHR33398">
    <property type="entry name" value="30S RIBOSOMAL PROTEIN S20"/>
    <property type="match status" value="1"/>
</dbReference>
<evidence type="ECO:0000256" key="2">
    <source>
        <dbReference type="ARBA" id="ARBA00022730"/>
    </source>
</evidence>
<dbReference type="GO" id="GO:0005829">
    <property type="term" value="C:cytosol"/>
    <property type="evidence" value="ECO:0007669"/>
    <property type="project" value="TreeGrafter"/>
</dbReference>
<evidence type="ECO:0000256" key="6">
    <source>
        <dbReference type="ARBA" id="ARBA00035136"/>
    </source>
</evidence>
<dbReference type="EMBL" id="CP000413">
    <property type="protein sequence ID" value="ABJ60541.1"/>
    <property type="molecule type" value="Genomic_DNA"/>
</dbReference>
<dbReference type="GO" id="GO:0003735">
    <property type="term" value="F:structural constituent of ribosome"/>
    <property type="evidence" value="ECO:0007669"/>
    <property type="project" value="InterPro"/>
</dbReference>